<evidence type="ECO:0000259" key="1">
    <source>
        <dbReference type="Pfam" id="PF06985"/>
    </source>
</evidence>
<dbReference type="InterPro" id="IPR010730">
    <property type="entry name" value="HET"/>
</dbReference>
<evidence type="ECO:0000313" key="3">
    <source>
        <dbReference type="Proteomes" id="UP001239445"/>
    </source>
</evidence>
<sequence length="632" mass="70532">MVLAELERGEFRLLNLEPAPDFASPIAVRLSTHRFDSGETYEALSYVWGDPNDTVLISVDLVLVPVTRNLAAALRHLRHTRDTKVIWADALCINQANTEERNHQVKYMGEIYRCADLVRIWLGESDHETASAVKLLWQCLKPHLCTTKGLDVDIPLGRSLIESRQAHGMQFALAFVDDPEGCLAMTNILKRPYWRRMWIFQEVVLAEEAIVQCGHFAISWRVFECLDAAAEDPHIWLPVQAKHPYILQLREALFNICHLFMTPQDASVPDNVLQPTRSLQSADPRDKIYALVGVWKQSAETLKLLGLDEDSAIDYSKSVREVYTSFAVRIIEANQNLAPLLTAGIWSRGPDLNIPSWVPDLRGATGSDIRLLAGYHVGHFNASEGQPGHYAVPSNISPTGSLILGVKGVVIDTITEVIVPTSKTNALSPITSLGSIEPHPSGMSQIHAFFSTTIFEHKDFLVGKTEDETELNRDWMKRLAFGFCRELEDLNNNLPSGSQIDVLDFLERHTLNDLDPQGGVPLAAEYLAMRSNQQEMEAFRTEYLYRCGHVAGGTIPPFFIAEGKHIGTGPPECQAGDYVAVLLGCPTPVVLRKAEGVQTLARYILVGPCYLYGMMNGEAFQENREVKKMYLI</sequence>
<dbReference type="InterPro" id="IPR052895">
    <property type="entry name" value="HetReg/Transcr_Mod"/>
</dbReference>
<keyword evidence="3" id="KW-1185">Reference proteome</keyword>
<gene>
    <name evidence="2" type="ORF">QBC47DRAFT_462928</name>
</gene>
<dbReference type="AlphaFoldDB" id="A0AAJ0F7G5"/>
<dbReference type="PANTHER" id="PTHR24148:SF64">
    <property type="entry name" value="HETEROKARYON INCOMPATIBILITY DOMAIN-CONTAINING PROTEIN"/>
    <property type="match status" value="1"/>
</dbReference>
<name>A0AAJ0F7G5_9PEZI</name>
<dbReference type="Pfam" id="PF06985">
    <property type="entry name" value="HET"/>
    <property type="match status" value="1"/>
</dbReference>
<protein>
    <submittedName>
        <fullName evidence="2">Heterokaryon incompatibility protein-domain-containing protein</fullName>
    </submittedName>
</protein>
<dbReference type="PANTHER" id="PTHR24148">
    <property type="entry name" value="ANKYRIN REPEAT DOMAIN-CONTAINING PROTEIN 39 HOMOLOG-RELATED"/>
    <property type="match status" value="1"/>
</dbReference>
<dbReference type="Pfam" id="PF26639">
    <property type="entry name" value="Het-6_barrel"/>
    <property type="match status" value="1"/>
</dbReference>
<organism evidence="2 3">
    <name type="scientific">Echria macrotheca</name>
    <dbReference type="NCBI Taxonomy" id="438768"/>
    <lineage>
        <taxon>Eukaryota</taxon>
        <taxon>Fungi</taxon>
        <taxon>Dikarya</taxon>
        <taxon>Ascomycota</taxon>
        <taxon>Pezizomycotina</taxon>
        <taxon>Sordariomycetes</taxon>
        <taxon>Sordariomycetidae</taxon>
        <taxon>Sordariales</taxon>
        <taxon>Schizotheciaceae</taxon>
        <taxon>Echria</taxon>
    </lineage>
</organism>
<reference evidence="2" key="1">
    <citation type="submission" date="2023-06" db="EMBL/GenBank/DDBJ databases">
        <title>Genome-scale phylogeny and comparative genomics of the fungal order Sordariales.</title>
        <authorList>
            <consortium name="Lawrence Berkeley National Laboratory"/>
            <person name="Hensen N."/>
            <person name="Bonometti L."/>
            <person name="Westerberg I."/>
            <person name="Brannstrom I.O."/>
            <person name="Guillou S."/>
            <person name="Cros-Aarteil S."/>
            <person name="Calhoun S."/>
            <person name="Haridas S."/>
            <person name="Kuo A."/>
            <person name="Mondo S."/>
            <person name="Pangilinan J."/>
            <person name="Riley R."/>
            <person name="Labutti K."/>
            <person name="Andreopoulos B."/>
            <person name="Lipzen A."/>
            <person name="Chen C."/>
            <person name="Yanf M."/>
            <person name="Daum C."/>
            <person name="Ng V."/>
            <person name="Clum A."/>
            <person name="Steindorff A."/>
            <person name="Ohm R."/>
            <person name="Martin F."/>
            <person name="Silar P."/>
            <person name="Natvig D."/>
            <person name="Lalanne C."/>
            <person name="Gautier V."/>
            <person name="Ament-Velasquez S.L."/>
            <person name="Kruys A."/>
            <person name="Hutchinson M.I."/>
            <person name="Powell A.J."/>
            <person name="Barry K."/>
            <person name="Miller A.N."/>
            <person name="Grigoriev I.V."/>
            <person name="Debuchy R."/>
            <person name="Gladieux P."/>
            <person name="Thoren M.H."/>
            <person name="Johannesson H."/>
        </authorList>
    </citation>
    <scope>NUCLEOTIDE SEQUENCE</scope>
    <source>
        <strain evidence="2">PSN4</strain>
    </source>
</reference>
<evidence type="ECO:0000313" key="2">
    <source>
        <dbReference type="EMBL" id="KAK1753313.1"/>
    </source>
</evidence>
<accession>A0AAJ0F7G5</accession>
<feature type="domain" description="Heterokaryon incompatibility" evidence="1">
    <location>
        <begin position="41"/>
        <end position="202"/>
    </location>
</feature>
<proteinExistence type="predicted"/>
<comment type="caution">
    <text evidence="2">The sequence shown here is derived from an EMBL/GenBank/DDBJ whole genome shotgun (WGS) entry which is preliminary data.</text>
</comment>
<dbReference type="EMBL" id="MU839838">
    <property type="protein sequence ID" value="KAK1753313.1"/>
    <property type="molecule type" value="Genomic_DNA"/>
</dbReference>
<dbReference type="Proteomes" id="UP001239445">
    <property type="component" value="Unassembled WGS sequence"/>
</dbReference>